<dbReference type="Gene3D" id="1.20.120.330">
    <property type="entry name" value="Nucleotidyltransferases domain 2"/>
    <property type="match status" value="1"/>
</dbReference>
<dbReference type="STRING" id="1802401.A3B21_05065"/>
<proteinExistence type="predicted"/>
<dbReference type="SUPFAM" id="SSF81593">
    <property type="entry name" value="Nucleotidyltransferase substrate binding subunit/domain"/>
    <property type="match status" value="1"/>
</dbReference>
<evidence type="ECO:0000259" key="1">
    <source>
        <dbReference type="PROSITE" id="PS50910"/>
    </source>
</evidence>
<evidence type="ECO:0000313" key="2">
    <source>
        <dbReference type="EMBL" id="OGL82057.1"/>
    </source>
</evidence>
<organism evidence="2 3">
    <name type="scientific">Candidatus Uhrbacteria bacterium RIFCSPLOWO2_01_FULL_47_24</name>
    <dbReference type="NCBI Taxonomy" id="1802401"/>
    <lineage>
        <taxon>Bacteria</taxon>
        <taxon>Candidatus Uhriibacteriota</taxon>
    </lineage>
</organism>
<comment type="caution">
    <text evidence="2">The sequence shown here is derived from an EMBL/GenBank/DDBJ whole genome shotgun (WGS) entry which is preliminary data.</text>
</comment>
<accession>A0A1F7UWP1</accession>
<feature type="domain" description="HEPN" evidence="1">
    <location>
        <begin position="11"/>
        <end position="118"/>
    </location>
</feature>
<dbReference type="EMBL" id="MGEJ01000001">
    <property type="protein sequence ID" value="OGL82057.1"/>
    <property type="molecule type" value="Genomic_DNA"/>
</dbReference>
<dbReference type="Pfam" id="PF05168">
    <property type="entry name" value="HEPN"/>
    <property type="match status" value="1"/>
</dbReference>
<gene>
    <name evidence="2" type="ORF">A3B21_05065</name>
</gene>
<dbReference type="Proteomes" id="UP000176897">
    <property type="component" value="Unassembled WGS sequence"/>
</dbReference>
<dbReference type="SMART" id="SM00748">
    <property type="entry name" value="HEPN"/>
    <property type="match status" value="1"/>
</dbReference>
<protein>
    <recommendedName>
        <fullName evidence="1">HEPN domain-containing protein</fullName>
    </recommendedName>
</protein>
<name>A0A1F7UWP1_9BACT</name>
<evidence type="ECO:0000313" key="3">
    <source>
        <dbReference type="Proteomes" id="UP000176897"/>
    </source>
</evidence>
<sequence>MPVTKYVARWLARAEEDLQVAELLIKENSSANTICLHSHQAVEKYLKGFLAHHEKHIRKIHELDLLVIECAKIDPSFEVLHGDAISLNAFYTPARYPADMPEFTMKDAKTAYAAARRIENFVLPKF</sequence>
<dbReference type="InterPro" id="IPR007842">
    <property type="entry name" value="HEPN_dom"/>
</dbReference>
<dbReference type="PROSITE" id="PS50910">
    <property type="entry name" value="HEPN"/>
    <property type="match status" value="1"/>
</dbReference>
<reference evidence="2 3" key="1">
    <citation type="journal article" date="2016" name="Nat. Commun.">
        <title>Thousands of microbial genomes shed light on interconnected biogeochemical processes in an aquifer system.</title>
        <authorList>
            <person name="Anantharaman K."/>
            <person name="Brown C.T."/>
            <person name="Hug L.A."/>
            <person name="Sharon I."/>
            <person name="Castelle C.J."/>
            <person name="Probst A.J."/>
            <person name="Thomas B.C."/>
            <person name="Singh A."/>
            <person name="Wilkins M.J."/>
            <person name="Karaoz U."/>
            <person name="Brodie E.L."/>
            <person name="Williams K.H."/>
            <person name="Hubbard S.S."/>
            <person name="Banfield J.F."/>
        </authorList>
    </citation>
    <scope>NUCLEOTIDE SEQUENCE [LARGE SCALE GENOMIC DNA]</scope>
</reference>
<dbReference type="AlphaFoldDB" id="A0A1F7UWP1"/>